<sequence>MLKKLPLLAGLLLSLAVRADTFVLPPPDEDLVGRVTVTEVEEGDTLLDIARRFDLGQNEIRLANPGLSRWAPPPGAEVVIPKRFILPDAPRRGIVLNVPEMRLYYFPRPRPGAPPKVVTHPVSIGRMDWSTPLGTTRVVAKVKDPVWRPPASIKKEHAEKGDPLPDVVPAGPDNPLGRYAMRLGIPGYLIHSTNKPLGIGMRVTHGCVRMYPEDIEMLFPEVPVGTPVTMVDQPVKVGWLAGALYIEVHPPLEETDDGYDTLLEQALALIARKTLGLKVQIDGSALRTALEERRGIPVRISRDGPSLPLLTATKN</sequence>
<name>A0AAU9C573_9GAMM</name>
<dbReference type="GO" id="GO:0005576">
    <property type="term" value="C:extracellular region"/>
    <property type="evidence" value="ECO:0007669"/>
    <property type="project" value="TreeGrafter"/>
</dbReference>
<dbReference type="AlphaFoldDB" id="A0AAU9C573"/>
<feature type="domain" description="L,D-TPase catalytic" evidence="11">
    <location>
        <begin position="92"/>
        <end position="231"/>
    </location>
</feature>
<keyword evidence="4" id="KW-0808">Transferase</keyword>
<dbReference type="Proteomes" id="UP001321450">
    <property type="component" value="Chromosome"/>
</dbReference>
<evidence type="ECO:0000259" key="11">
    <source>
        <dbReference type="PROSITE" id="PS52029"/>
    </source>
</evidence>
<dbReference type="GO" id="GO:0071972">
    <property type="term" value="F:peptidoglycan L,D-transpeptidase activity"/>
    <property type="evidence" value="ECO:0007669"/>
    <property type="project" value="TreeGrafter"/>
</dbReference>
<feature type="active site" description="Proton donor/acceptor" evidence="9">
    <location>
        <position position="191"/>
    </location>
</feature>
<dbReference type="InterPro" id="IPR005490">
    <property type="entry name" value="LD_TPept_cat_dom"/>
</dbReference>
<keyword evidence="13" id="KW-1185">Reference proteome</keyword>
<dbReference type="SMART" id="SM00257">
    <property type="entry name" value="LysM"/>
    <property type="match status" value="1"/>
</dbReference>
<organism evidence="12 13">
    <name type="scientific">Methylomarinovum tepidoasis</name>
    <dbReference type="NCBI Taxonomy" id="2840183"/>
    <lineage>
        <taxon>Bacteria</taxon>
        <taxon>Pseudomonadati</taxon>
        <taxon>Pseudomonadota</taxon>
        <taxon>Gammaproteobacteria</taxon>
        <taxon>Methylococcales</taxon>
        <taxon>Methylothermaceae</taxon>
        <taxon>Methylomarinovum</taxon>
    </lineage>
</organism>
<dbReference type="Gene3D" id="3.10.350.10">
    <property type="entry name" value="LysM domain"/>
    <property type="match status" value="1"/>
</dbReference>
<dbReference type="CDD" id="cd16913">
    <property type="entry name" value="YkuD_like"/>
    <property type="match status" value="1"/>
</dbReference>
<keyword evidence="5" id="KW-0378">Hydrolase</keyword>
<dbReference type="Gene3D" id="2.40.440.10">
    <property type="entry name" value="L,D-transpeptidase catalytic domain-like"/>
    <property type="match status" value="1"/>
</dbReference>
<dbReference type="InterPro" id="IPR050979">
    <property type="entry name" value="LD-transpeptidase"/>
</dbReference>
<evidence type="ECO:0000313" key="13">
    <source>
        <dbReference type="Proteomes" id="UP001321450"/>
    </source>
</evidence>
<evidence type="ECO:0000256" key="7">
    <source>
        <dbReference type="ARBA" id="ARBA00022984"/>
    </source>
</evidence>
<dbReference type="PROSITE" id="PS52029">
    <property type="entry name" value="LD_TPASE"/>
    <property type="match status" value="1"/>
</dbReference>
<dbReference type="GO" id="GO:0016757">
    <property type="term" value="F:glycosyltransferase activity"/>
    <property type="evidence" value="ECO:0007669"/>
    <property type="project" value="UniProtKB-KW"/>
</dbReference>
<evidence type="ECO:0000256" key="4">
    <source>
        <dbReference type="ARBA" id="ARBA00022679"/>
    </source>
</evidence>
<comment type="pathway">
    <text evidence="1 9">Cell wall biogenesis; peptidoglycan biosynthesis.</text>
</comment>
<evidence type="ECO:0000256" key="3">
    <source>
        <dbReference type="ARBA" id="ARBA00022676"/>
    </source>
</evidence>
<evidence type="ECO:0000256" key="6">
    <source>
        <dbReference type="ARBA" id="ARBA00022960"/>
    </source>
</evidence>
<dbReference type="GO" id="GO:0071555">
    <property type="term" value="P:cell wall organization"/>
    <property type="evidence" value="ECO:0007669"/>
    <property type="project" value="UniProtKB-UniRule"/>
</dbReference>
<feature type="active site" description="Nucleophile" evidence="9">
    <location>
        <position position="207"/>
    </location>
</feature>
<dbReference type="CDD" id="cd00118">
    <property type="entry name" value="LysM"/>
    <property type="match status" value="1"/>
</dbReference>
<evidence type="ECO:0000256" key="2">
    <source>
        <dbReference type="ARBA" id="ARBA00005992"/>
    </source>
</evidence>
<feature type="signal peptide" evidence="10">
    <location>
        <begin position="1"/>
        <end position="19"/>
    </location>
</feature>
<dbReference type="PANTHER" id="PTHR30582">
    <property type="entry name" value="L,D-TRANSPEPTIDASE"/>
    <property type="match status" value="1"/>
</dbReference>
<dbReference type="RefSeq" id="WP_286293878.1">
    <property type="nucleotide sequence ID" value="NZ_AP024718.1"/>
</dbReference>
<keyword evidence="7 9" id="KW-0573">Peptidoglycan synthesis</keyword>
<keyword evidence="3" id="KW-0328">Glycosyltransferase</keyword>
<dbReference type="InterPro" id="IPR036779">
    <property type="entry name" value="LysM_dom_sf"/>
</dbReference>
<dbReference type="PANTHER" id="PTHR30582:SF24">
    <property type="entry name" value="L,D-TRANSPEPTIDASE ERFK_SRFK-RELATED"/>
    <property type="match status" value="1"/>
</dbReference>
<dbReference type="Pfam" id="PF03734">
    <property type="entry name" value="YkuD"/>
    <property type="match status" value="1"/>
</dbReference>
<dbReference type="GO" id="GO:0018104">
    <property type="term" value="P:peptidoglycan-protein cross-linking"/>
    <property type="evidence" value="ECO:0007669"/>
    <property type="project" value="TreeGrafter"/>
</dbReference>
<feature type="chain" id="PRO_5043392471" evidence="10">
    <location>
        <begin position="20"/>
        <end position="315"/>
    </location>
</feature>
<evidence type="ECO:0000256" key="8">
    <source>
        <dbReference type="ARBA" id="ARBA00023316"/>
    </source>
</evidence>
<gene>
    <name evidence="12" type="ORF">MIN45_P1031</name>
</gene>
<keyword evidence="10" id="KW-0732">Signal</keyword>
<reference evidence="13" key="1">
    <citation type="journal article" date="2024" name="Int. J. Syst. Evol. Microbiol.">
        <title>Methylomarinovum tepidoasis sp. nov., a moderately thermophilic methanotroph of the family Methylothermaceae isolated from a deep-sea hydrothermal field.</title>
        <authorList>
            <person name="Hirayama H."/>
            <person name="Takaki Y."/>
            <person name="Abe M."/>
            <person name="Miyazaki M."/>
            <person name="Uematsu K."/>
            <person name="Matsui Y."/>
            <person name="Takai K."/>
        </authorList>
    </citation>
    <scope>NUCLEOTIDE SEQUENCE [LARGE SCALE GENOMIC DNA]</scope>
    <source>
        <strain evidence="13">IN45</strain>
    </source>
</reference>
<comment type="similarity">
    <text evidence="2">Belongs to the YkuD family.</text>
</comment>
<dbReference type="Pfam" id="PF01476">
    <property type="entry name" value="LysM"/>
    <property type="match status" value="1"/>
</dbReference>
<accession>A0AAU9C573</accession>
<dbReference type="KEGG" id="meiy:MIN45_P1031"/>
<dbReference type="InterPro" id="IPR018392">
    <property type="entry name" value="LysM"/>
</dbReference>
<dbReference type="EMBL" id="AP024718">
    <property type="protein sequence ID" value="BCX88662.1"/>
    <property type="molecule type" value="Genomic_DNA"/>
</dbReference>
<proteinExistence type="inferred from homology"/>
<evidence type="ECO:0000313" key="12">
    <source>
        <dbReference type="EMBL" id="BCX88662.1"/>
    </source>
</evidence>
<dbReference type="GO" id="GO:0008360">
    <property type="term" value="P:regulation of cell shape"/>
    <property type="evidence" value="ECO:0007669"/>
    <property type="project" value="UniProtKB-UniRule"/>
</dbReference>
<evidence type="ECO:0000256" key="10">
    <source>
        <dbReference type="SAM" id="SignalP"/>
    </source>
</evidence>
<evidence type="ECO:0000256" key="5">
    <source>
        <dbReference type="ARBA" id="ARBA00022801"/>
    </source>
</evidence>
<dbReference type="SUPFAM" id="SSF141523">
    <property type="entry name" value="L,D-transpeptidase catalytic domain-like"/>
    <property type="match status" value="1"/>
</dbReference>
<evidence type="ECO:0000256" key="1">
    <source>
        <dbReference type="ARBA" id="ARBA00004752"/>
    </source>
</evidence>
<dbReference type="InterPro" id="IPR038063">
    <property type="entry name" value="Transpep_catalytic_dom"/>
</dbReference>
<dbReference type="SUPFAM" id="SSF54106">
    <property type="entry name" value="LysM domain"/>
    <property type="match status" value="1"/>
</dbReference>
<keyword evidence="6 9" id="KW-0133">Cell shape</keyword>
<evidence type="ECO:0000256" key="9">
    <source>
        <dbReference type="PROSITE-ProRule" id="PRU01373"/>
    </source>
</evidence>
<keyword evidence="8 9" id="KW-0961">Cell wall biogenesis/degradation</keyword>
<protein>
    <submittedName>
        <fullName evidence="12">L,D-transpeptidase ErfK/SrfK</fullName>
    </submittedName>
</protein>